<dbReference type="GO" id="GO:0051028">
    <property type="term" value="P:mRNA transport"/>
    <property type="evidence" value="ECO:0007669"/>
    <property type="project" value="UniProtKB-KW"/>
</dbReference>
<evidence type="ECO:0000313" key="14">
    <source>
        <dbReference type="Proteomes" id="UP001285354"/>
    </source>
</evidence>
<dbReference type="InterPro" id="IPR015943">
    <property type="entry name" value="WD40/YVTN_repeat-like_dom_sf"/>
</dbReference>
<keyword evidence="6" id="KW-0509">mRNA transport</keyword>
<keyword evidence="14" id="KW-1185">Reference proteome</keyword>
<evidence type="ECO:0000313" key="13">
    <source>
        <dbReference type="EMBL" id="KAK2630424.1"/>
    </source>
</evidence>
<dbReference type="PANTHER" id="PTHR11024:SF3">
    <property type="entry name" value="NUCLEOPORIN SEH1"/>
    <property type="match status" value="1"/>
</dbReference>
<organism evidence="13 14">
    <name type="scientific">Diplocarpon rosae</name>
    <dbReference type="NCBI Taxonomy" id="946125"/>
    <lineage>
        <taxon>Eukaryota</taxon>
        <taxon>Fungi</taxon>
        <taxon>Dikarya</taxon>
        <taxon>Ascomycota</taxon>
        <taxon>Pezizomycotina</taxon>
        <taxon>Leotiomycetes</taxon>
        <taxon>Helotiales</taxon>
        <taxon>Drepanopezizaceae</taxon>
        <taxon>Diplocarpon</taxon>
    </lineage>
</organism>
<evidence type="ECO:0000256" key="3">
    <source>
        <dbReference type="ARBA" id="ARBA00022448"/>
    </source>
</evidence>
<evidence type="ECO:0000256" key="12">
    <source>
        <dbReference type="SAM" id="MobiDB-lite"/>
    </source>
</evidence>
<dbReference type="Proteomes" id="UP001285354">
    <property type="component" value="Unassembled WGS sequence"/>
</dbReference>
<dbReference type="GO" id="GO:0034198">
    <property type="term" value="P:cellular response to amino acid starvation"/>
    <property type="evidence" value="ECO:0007669"/>
    <property type="project" value="TreeGrafter"/>
</dbReference>
<evidence type="ECO:0000256" key="2">
    <source>
        <dbReference type="ARBA" id="ARBA00010102"/>
    </source>
</evidence>
<sequence>MPPITENDPIDSTKEGFSLLPQGHRDMVQATAFNTYGDRFASSSVDGKIKVYNRHKNGTWNLYDTWGAHTAEVLQACCSRLLPRPFREPRYKKLQLTPRAKIQWLPATIHPNLIASIGADGRFKLWVEDPTLPPSKGRRFNSHSNKPVYELRSGSRSPFLSFAITHNTETRHTYLALIDRNASLTVYENDEPENLDSWNELDRVNVCEKPARGAEVAFKVAFDPNLEPCYMGLKQGIPRDSLAVIVASMNRASIWRTKDISHSVSLGSNTTKEFYLAAELKGHKGLVRDVAWAPGNIRGFDVVATACKDGFVRVFQVTTPTKGERPQRSKDFSRAPERVVVQRRSAENGNKNAPSGIGAGLQGARPGGSAREKDARLGEGEVVHLAKEVSRLEANRSPVWRVEFDADGQLLGSTGDDGKLFLWRREPSGAWSKSSELAMTRVPGP</sequence>
<evidence type="ECO:0000256" key="6">
    <source>
        <dbReference type="ARBA" id="ARBA00022816"/>
    </source>
</evidence>
<evidence type="ECO:0000256" key="10">
    <source>
        <dbReference type="ARBA" id="ARBA00023242"/>
    </source>
</evidence>
<accession>A0AAD9WI22</accession>
<keyword evidence="5" id="KW-0677">Repeat</keyword>
<reference evidence="13" key="1">
    <citation type="submission" date="2023-06" db="EMBL/GenBank/DDBJ databases">
        <title>Draft genome of Marssonina rosae.</title>
        <authorList>
            <person name="Cheng Q."/>
        </authorList>
    </citation>
    <scope>NUCLEOTIDE SEQUENCE</scope>
    <source>
        <strain evidence="13">R4</strain>
    </source>
</reference>
<proteinExistence type="inferred from homology"/>
<dbReference type="Pfam" id="PF00400">
    <property type="entry name" value="WD40"/>
    <property type="match status" value="3"/>
</dbReference>
<comment type="subcellular location">
    <subcellularLocation>
        <location evidence="1">Nucleus</location>
        <location evidence="1">Nuclear pore complex</location>
    </subcellularLocation>
</comment>
<dbReference type="SMART" id="SM00320">
    <property type="entry name" value="WD40"/>
    <property type="match status" value="4"/>
</dbReference>
<evidence type="ECO:0008006" key="15">
    <source>
        <dbReference type="Google" id="ProtNLM"/>
    </source>
</evidence>
<keyword evidence="9" id="KW-0906">Nuclear pore complex</keyword>
<dbReference type="EMBL" id="JAUBYV010000001">
    <property type="protein sequence ID" value="KAK2630424.1"/>
    <property type="molecule type" value="Genomic_DNA"/>
</dbReference>
<feature type="repeat" description="WD" evidence="11">
    <location>
        <begin position="21"/>
        <end position="53"/>
    </location>
</feature>
<feature type="repeat" description="WD" evidence="11">
    <location>
        <begin position="392"/>
        <end position="423"/>
    </location>
</feature>
<dbReference type="GO" id="GO:0031080">
    <property type="term" value="C:nuclear pore outer ring"/>
    <property type="evidence" value="ECO:0007669"/>
    <property type="project" value="TreeGrafter"/>
</dbReference>
<dbReference type="SUPFAM" id="SSF50978">
    <property type="entry name" value="WD40 repeat-like"/>
    <property type="match status" value="1"/>
</dbReference>
<evidence type="ECO:0000256" key="9">
    <source>
        <dbReference type="ARBA" id="ARBA00023132"/>
    </source>
</evidence>
<evidence type="ECO:0000256" key="8">
    <source>
        <dbReference type="ARBA" id="ARBA00023010"/>
    </source>
</evidence>
<dbReference type="PANTHER" id="PTHR11024">
    <property type="entry name" value="NUCLEAR PORE COMPLEX PROTEIN SEC13 / SEH1 FAMILY MEMBER"/>
    <property type="match status" value="1"/>
</dbReference>
<dbReference type="InterPro" id="IPR037363">
    <property type="entry name" value="Sec13/Seh1_fam"/>
</dbReference>
<feature type="region of interest" description="Disordered" evidence="12">
    <location>
        <begin position="343"/>
        <end position="375"/>
    </location>
</feature>
<keyword evidence="7" id="KW-0653">Protein transport</keyword>
<dbReference type="Gene3D" id="2.130.10.10">
    <property type="entry name" value="YVTN repeat-like/Quinoprotein amine dehydrogenase"/>
    <property type="match status" value="1"/>
</dbReference>
<gene>
    <name evidence="13" type="ORF">QTJ16_001244</name>
</gene>
<keyword evidence="8" id="KW-0811">Translocation</keyword>
<dbReference type="AlphaFoldDB" id="A0AAD9WI22"/>
<keyword evidence="3" id="KW-0813">Transport</keyword>
<comment type="caution">
    <text evidence="13">The sequence shown here is derived from an EMBL/GenBank/DDBJ whole genome shotgun (WGS) entry which is preliminary data.</text>
</comment>
<dbReference type="GO" id="GO:0035859">
    <property type="term" value="C:Seh1-associated complex"/>
    <property type="evidence" value="ECO:0007669"/>
    <property type="project" value="TreeGrafter"/>
</dbReference>
<evidence type="ECO:0000256" key="4">
    <source>
        <dbReference type="ARBA" id="ARBA00022574"/>
    </source>
</evidence>
<evidence type="ECO:0000256" key="7">
    <source>
        <dbReference type="ARBA" id="ARBA00022927"/>
    </source>
</evidence>
<keyword evidence="4 11" id="KW-0853">WD repeat</keyword>
<comment type="similarity">
    <text evidence="2">Belongs to the WD repeat SEC13 family.</text>
</comment>
<dbReference type="GO" id="GO:0005198">
    <property type="term" value="F:structural molecule activity"/>
    <property type="evidence" value="ECO:0007669"/>
    <property type="project" value="InterPro"/>
</dbReference>
<evidence type="ECO:0000256" key="1">
    <source>
        <dbReference type="ARBA" id="ARBA00004567"/>
    </source>
</evidence>
<evidence type="ECO:0000256" key="11">
    <source>
        <dbReference type="PROSITE-ProRule" id="PRU00221"/>
    </source>
</evidence>
<dbReference type="GO" id="GO:1904263">
    <property type="term" value="P:positive regulation of TORC1 signaling"/>
    <property type="evidence" value="ECO:0007669"/>
    <property type="project" value="TreeGrafter"/>
</dbReference>
<protein>
    <recommendedName>
        <fullName evidence="15">WD40 repeat-like protein</fullName>
    </recommendedName>
</protein>
<dbReference type="PROSITE" id="PS50082">
    <property type="entry name" value="WD_REPEATS_2"/>
    <property type="match status" value="2"/>
</dbReference>
<evidence type="ECO:0000256" key="5">
    <source>
        <dbReference type="ARBA" id="ARBA00022737"/>
    </source>
</evidence>
<keyword evidence="10" id="KW-0539">Nucleus</keyword>
<dbReference type="InterPro" id="IPR001680">
    <property type="entry name" value="WD40_rpt"/>
</dbReference>
<name>A0AAD9WI22_9HELO</name>
<dbReference type="GO" id="GO:0015031">
    <property type="term" value="P:protein transport"/>
    <property type="evidence" value="ECO:0007669"/>
    <property type="project" value="UniProtKB-KW"/>
</dbReference>
<dbReference type="InterPro" id="IPR036322">
    <property type="entry name" value="WD40_repeat_dom_sf"/>
</dbReference>